<dbReference type="AlphaFoldDB" id="A0A8J5LHP5"/>
<dbReference type="GO" id="GO:0000149">
    <property type="term" value="F:SNARE binding"/>
    <property type="evidence" value="ECO:0007669"/>
    <property type="project" value="TreeGrafter"/>
</dbReference>
<comment type="caution">
    <text evidence="1">The sequence shown here is derived from an EMBL/GenBank/DDBJ whole genome shotgun (WGS) entry which is preliminary data.</text>
</comment>
<dbReference type="PANTHER" id="PTHR15157">
    <property type="entry name" value="UV RADIATION RESISTANCE-ASSOCIATED GENE PROTEIN"/>
    <property type="match status" value="1"/>
</dbReference>
<dbReference type="Proteomes" id="UP000734854">
    <property type="component" value="Unassembled WGS sequence"/>
</dbReference>
<gene>
    <name evidence="1" type="ORF">ZIOFF_026086</name>
</gene>
<dbReference type="EMBL" id="JACMSC010000007">
    <property type="protein sequence ID" value="KAG6515657.1"/>
    <property type="molecule type" value="Genomic_DNA"/>
</dbReference>
<proteinExistence type="predicted"/>
<evidence type="ECO:0000313" key="2">
    <source>
        <dbReference type="Proteomes" id="UP000734854"/>
    </source>
</evidence>
<dbReference type="GO" id="GO:0035493">
    <property type="term" value="P:SNARE complex assembly"/>
    <property type="evidence" value="ECO:0007669"/>
    <property type="project" value="TreeGrafter"/>
</dbReference>
<sequence>MYAHHDLVLKILPRCSGCFEICKLPTLYCHNKTVASHSRSRRIIHKDTTKCFKCSQLKLKDPLARFADALLRELAGITIPAERIYGLGSGPKVKVLQQLQAMPQHEGLSLHFVEDRVATLKNVIKEPALDGWNLYLGRWGYNTEREREEAESIPRIQLLDLSDFSKKLK</sequence>
<evidence type="ECO:0000313" key="1">
    <source>
        <dbReference type="EMBL" id="KAG6515657.1"/>
    </source>
</evidence>
<reference evidence="1 2" key="1">
    <citation type="submission" date="2020-08" db="EMBL/GenBank/DDBJ databases">
        <title>Plant Genome Project.</title>
        <authorList>
            <person name="Zhang R.-G."/>
        </authorList>
    </citation>
    <scope>NUCLEOTIDE SEQUENCE [LARGE SCALE GENOMIC DNA]</scope>
    <source>
        <tissue evidence="1">Rhizome</tissue>
    </source>
</reference>
<accession>A0A8J5LHP5</accession>
<dbReference type="GO" id="GO:0000323">
    <property type="term" value="C:lytic vacuole"/>
    <property type="evidence" value="ECO:0007669"/>
    <property type="project" value="TreeGrafter"/>
</dbReference>
<name>A0A8J5LHP5_ZINOF</name>
<organism evidence="1 2">
    <name type="scientific">Zingiber officinale</name>
    <name type="common">Ginger</name>
    <name type="synonym">Amomum zingiber</name>
    <dbReference type="NCBI Taxonomy" id="94328"/>
    <lineage>
        <taxon>Eukaryota</taxon>
        <taxon>Viridiplantae</taxon>
        <taxon>Streptophyta</taxon>
        <taxon>Embryophyta</taxon>
        <taxon>Tracheophyta</taxon>
        <taxon>Spermatophyta</taxon>
        <taxon>Magnoliopsida</taxon>
        <taxon>Liliopsida</taxon>
        <taxon>Zingiberales</taxon>
        <taxon>Zingiberaceae</taxon>
        <taxon>Zingiber</taxon>
    </lineage>
</organism>
<dbReference type="GO" id="GO:0005768">
    <property type="term" value="C:endosome"/>
    <property type="evidence" value="ECO:0007669"/>
    <property type="project" value="TreeGrafter"/>
</dbReference>
<dbReference type="PANTHER" id="PTHR15157:SF25">
    <property type="entry name" value="OS07G0418000 PROTEIN"/>
    <property type="match status" value="1"/>
</dbReference>
<keyword evidence="2" id="KW-1185">Reference proteome</keyword>
<protein>
    <submittedName>
        <fullName evidence="1">Uncharacterized protein</fullName>
    </submittedName>
</protein>